<dbReference type="GO" id="GO:0003677">
    <property type="term" value="F:DNA binding"/>
    <property type="evidence" value="ECO:0007669"/>
    <property type="project" value="UniProtKB-KW"/>
</dbReference>
<dbReference type="InterPro" id="IPR000055">
    <property type="entry name" value="Restrct_endonuc_typeI_TRD"/>
</dbReference>
<evidence type="ECO:0000256" key="2">
    <source>
        <dbReference type="ARBA" id="ARBA00022747"/>
    </source>
</evidence>
<name>A0A8J7FQP6_9FLAO</name>
<dbReference type="GO" id="GO:0004519">
    <property type="term" value="F:endonuclease activity"/>
    <property type="evidence" value="ECO:0007669"/>
    <property type="project" value="UniProtKB-KW"/>
</dbReference>
<sequence>MEVFLKFKIPLPSLQEQQEIVDAYFAKINESNQLEEQAKNIDQEIEKFLFTELGISSGDKINKKKKGLNLVNFTQLERWDTEFILGYQQKLVSKYPLVKYNDLFVSVNNGVSSRFYSNEGIRFLKVSDIKENCISDADIRYVNKYNEKDLLKDDYLLITRKGTVGNSYYKDIGIFIASSEVFIIKIDKSKVLGNYIAEINLSNFIQNQYKEKYTGTIMPSLSQGKLKEIIIPLPPLEIQKSIIENIQKLKYDKRNIFNKAELLKLQANEEFENAIFQ</sequence>
<keyword evidence="5" id="KW-0378">Hydrolase</keyword>
<keyword evidence="5" id="KW-0255">Endonuclease</keyword>
<protein>
    <submittedName>
        <fullName evidence="5">Restriction endonuclease subunit S</fullName>
    </submittedName>
</protein>
<dbReference type="EMBL" id="JADGIK010000007">
    <property type="protein sequence ID" value="MBF0597989.1"/>
    <property type="molecule type" value="Genomic_DNA"/>
</dbReference>
<proteinExistence type="inferred from homology"/>
<dbReference type="InterPro" id="IPR044946">
    <property type="entry name" value="Restrct_endonuc_typeI_TRD_sf"/>
</dbReference>
<gene>
    <name evidence="5" type="ORF">IM532_11145</name>
</gene>
<keyword evidence="3" id="KW-0238">DNA-binding</keyword>
<evidence type="ECO:0000259" key="4">
    <source>
        <dbReference type="Pfam" id="PF01420"/>
    </source>
</evidence>
<keyword evidence="2" id="KW-0680">Restriction system</keyword>
<keyword evidence="5" id="KW-0540">Nuclease</keyword>
<evidence type="ECO:0000313" key="5">
    <source>
        <dbReference type="EMBL" id="MBF0597989.1"/>
    </source>
</evidence>
<dbReference type="PANTHER" id="PTHR43140:SF1">
    <property type="entry name" value="TYPE I RESTRICTION ENZYME ECOKI SPECIFICITY SUBUNIT"/>
    <property type="match status" value="1"/>
</dbReference>
<dbReference type="PANTHER" id="PTHR43140">
    <property type="entry name" value="TYPE-1 RESTRICTION ENZYME ECOKI SPECIFICITY PROTEIN"/>
    <property type="match status" value="1"/>
</dbReference>
<dbReference type="GO" id="GO:0009307">
    <property type="term" value="P:DNA restriction-modification system"/>
    <property type="evidence" value="ECO:0007669"/>
    <property type="project" value="UniProtKB-KW"/>
</dbReference>
<accession>A0A8J7FQP6</accession>
<dbReference type="Proteomes" id="UP000608754">
    <property type="component" value="Unassembled WGS sequence"/>
</dbReference>
<dbReference type="InterPro" id="IPR051212">
    <property type="entry name" value="Type-I_RE_S_subunit"/>
</dbReference>
<comment type="caution">
    <text evidence="5">The sequence shown here is derived from an EMBL/GenBank/DDBJ whole genome shotgun (WGS) entry which is preliminary data.</text>
</comment>
<dbReference type="SUPFAM" id="SSF116734">
    <property type="entry name" value="DNA methylase specificity domain"/>
    <property type="match status" value="2"/>
</dbReference>
<organism evidence="5 6">
    <name type="scientific">Faecalibacter rhinopitheci</name>
    <dbReference type="NCBI Taxonomy" id="2779678"/>
    <lineage>
        <taxon>Bacteria</taxon>
        <taxon>Pseudomonadati</taxon>
        <taxon>Bacteroidota</taxon>
        <taxon>Flavobacteriia</taxon>
        <taxon>Flavobacteriales</taxon>
        <taxon>Weeksellaceae</taxon>
        <taxon>Faecalibacter</taxon>
    </lineage>
</organism>
<dbReference type="Pfam" id="PF01420">
    <property type="entry name" value="Methylase_S"/>
    <property type="match status" value="1"/>
</dbReference>
<dbReference type="Gene3D" id="3.90.220.20">
    <property type="entry name" value="DNA methylase specificity domains"/>
    <property type="match status" value="3"/>
</dbReference>
<evidence type="ECO:0000313" key="6">
    <source>
        <dbReference type="Proteomes" id="UP000608754"/>
    </source>
</evidence>
<dbReference type="AlphaFoldDB" id="A0A8J7FQP6"/>
<evidence type="ECO:0000256" key="3">
    <source>
        <dbReference type="ARBA" id="ARBA00023125"/>
    </source>
</evidence>
<comment type="similarity">
    <text evidence="1">Belongs to the type-I restriction system S methylase family.</text>
</comment>
<evidence type="ECO:0000256" key="1">
    <source>
        <dbReference type="ARBA" id="ARBA00010923"/>
    </source>
</evidence>
<feature type="domain" description="Type I restriction modification DNA specificity" evidence="4">
    <location>
        <begin position="101"/>
        <end position="251"/>
    </location>
</feature>
<keyword evidence="6" id="KW-1185">Reference proteome</keyword>
<reference evidence="5" key="1">
    <citation type="submission" date="2020-10" db="EMBL/GenBank/DDBJ databases">
        <authorList>
            <person name="Lu T."/>
            <person name="Wang Q."/>
            <person name="Han X."/>
        </authorList>
    </citation>
    <scope>NUCLEOTIDE SEQUENCE</scope>
    <source>
        <strain evidence="5">WQ 117</strain>
    </source>
</reference>